<evidence type="ECO:0000313" key="3">
    <source>
        <dbReference type="Proteomes" id="UP000320333"/>
    </source>
</evidence>
<dbReference type="STRING" id="246404.A0A507FD37"/>
<organism evidence="2 3">
    <name type="scientific">Chytriomyces confervae</name>
    <dbReference type="NCBI Taxonomy" id="246404"/>
    <lineage>
        <taxon>Eukaryota</taxon>
        <taxon>Fungi</taxon>
        <taxon>Fungi incertae sedis</taxon>
        <taxon>Chytridiomycota</taxon>
        <taxon>Chytridiomycota incertae sedis</taxon>
        <taxon>Chytridiomycetes</taxon>
        <taxon>Chytridiales</taxon>
        <taxon>Chytriomycetaceae</taxon>
        <taxon>Chytriomyces</taxon>
    </lineage>
</organism>
<dbReference type="EMBL" id="QEAP01000135">
    <property type="protein sequence ID" value="TPX74259.1"/>
    <property type="molecule type" value="Genomic_DNA"/>
</dbReference>
<reference evidence="2 3" key="1">
    <citation type="journal article" date="2019" name="Sci. Rep.">
        <title>Comparative genomics of chytrid fungi reveal insights into the obligate biotrophic and pathogenic lifestyle of Synchytrium endobioticum.</title>
        <authorList>
            <person name="van de Vossenberg B.T.L.H."/>
            <person name="Warris S."/>
            <person name="Nguyen H.D.T."/>
            <person name="van Gent-Pelzer M.P.E."/>
            <person name="Joly D.L."/>
            <person name="van de Geest H.C."/>
            <person name="Bonants P.J.M."/>
            <person name="Smith D.S."/>
            <person name="Levesque C.A."/>
            <person name="van der Lee T.A.J."/>
        </authorList>
    </citation>
    <scope>NUCLEOTIDE SEQUENCE [LARGE SCALE GENOMIC DNA]</scope>
    <source>
        <strain evidence="2 3">CBS 675.73</strain>
    </source>
</reference>
<gene>
    <name evidence="2" type="ORF">CcCBS67573_g04475</name>
</gene>
<feature type="coiled-coil region" evidence="1">
    <location>
        <begin position="922"/>
        <end position="949"/>
    </location>
</feature>
<keyword evidence="3" id="KW-1185">Reference proteome</keyword>
<accession>A0A507FD37</accession>
<evidence type="ECO:0000256" key="1">
    <source>
        <dbReference type="SAM" id="Coils"/>
    </source>
</evidence>
<dbReference type="AlphaFoldDB" id="A0A507FD37"/>
<evidence type="ECO:0000313" key="2">
    <source>
        <dbReference type="EMBL" id="TPX74259.1"/>
    </source>
</evidence>
<comment type="caution">
    <text evidence="2">The sequence shown here is derived from an EMBL/GenBank/DDBJ whole genome shotgun (WGS) entry which is preliminary data.</text>
</comment>
<keyword evidence="1" id="KW-0175">Coiled coil</keyword>
<feature type="coiled-coil region" evidence="1">
    <location>
        <begin position="652"/>
        <end position="713"/>
    </location>
</feature>
<protein>
    <submittedName>
        <fullName evidence="2">Uncharacterized protein</fullName>
    </submittedName>
</protein>
<sequence length="1207" mass="134244">MFARCFALRPVIHARININLRIIPFAPLFSRDGKSCLYRRLSTSITRHPASKSPRDIRKALVKLVGEGSADRLLSTDSFICRTDALLPTLGHLTNKIGEKNAVRLLSTSGFCAHHEALIPVFETLSATLGTTSAVMLLSSDSFCARAETLLPVLNDLSEKLGTKSAVSLLSTNSFCTRVGSLLPVLDMLSEKIGTKSAVSLLSAGSFCSRPDSLLPVLDMLSEKLGMESAVRLLSTGSFCSRADSLLPVLEMLLRNLGMESAVALLSTDSFSARVETLLPILNSLSEEVGTKSAVALLSKDSFCARVDTLLPILTSLSEKVGKESAVALLSTNSFSARVDTLPPVLGILTKAIGVKAAVALVSKGGFCTRVETLLPVLENLSEKIGTKSAVTLLSAGSFCARADSLLPVLDELSDKLGAESAVRLLSCNSFCSRVDELMAKYPEIEAVLGEKGAVRVLSNPYLASMDTTQWREFMEFIRNAEPGDTLSYLGCHKTLAKCKKVGWGKCADLYRLASQQEKTRVGFERLVDTYMEQNSRNRESATEIWLDAHAVEECKELREECEEECSSEVCLAMGAGEEGSEEKAMNLVSILLQIVYTIHPRGSRGRNRRKTRQRHLWGCLDFEVSAPLGIISFQQKEEKKMATLQYSTTKFEAAVAEIEAVNKEIKDTKAAWNDLKKKARRGALSTDEQIDLESFDEKVADLSATLADLKKNKDSWIDLICIQTNGDFVPESKPFKEADAEWTKSVTGINTDYRMWAVALDDDIRPTEAFKAQFEDIAKFVHMKNEGGRRFFLNLFLLDIVKRAEFNGALKIFPEIPMEVTQLIGDGTRKAQTQWYTPKELHLIAIEAKVDWGTQDFWQCVAETATLYKARKDAGKTKCSVWGVLSNAKLWQFVFINEDGILSQTEEFSLNLHVYDEEKIAKRHELTIQSLQRTIQSLQQQMLDEANSYRKLLQMKPLSSVDSPFIAPLKTRVSTSTTVCPSIEAAPSVPAMCSRPILESMPPEILDRIAMFVGRDILRLCHAVRYYKYISQAMFDYGREVKTHDGEPRVINEVDFWPYLYLRLPSAEEPFERTPPVAISHLHALQNYSNIIARHGGHAMIDDLSGMETILGALPDNLEVLVHHAKPSAGTDDFFGAMYKTKKNIWELSLEDDYFERCEIDSAEMTAKWLVKLPIHRLVLVSYMSIPTEILDVLHLMPLLDSLHVV</sequence>
<proteinExistence type="predicted"/>
<name>A0A507FD37_9FUNG</name>
<dbReference type="Proteomes" id="UP000320333">
    <property type="component" value="Unassembled WGS sequence"/>
</dbReference>